<gene>
    <name evidence="2" type="ORF">JOM49_003285</name>
</gene>
<dbReference type="Proteomes" id="UP000741013">
    <property type="component" value="Unassembled WGS sequence"/>
</dbReference>
<dbReference type="RefSeq" id="WP_209665138.1">
    <property type="nucleotide sequence ID" value="NZ_JAGGMS010000001.1"/>
</dbReference>
<feature type="domain" description="Microcin J25-processing protein McjB C-terminal" evidence="1">
    <location>
        <begin position="23"/>
        <end position="132"/>
    </location>
</feature>
<comment type="caution">
    <text evidence="2">The sequence shown here is derived from an EMBL/GenBank/DDBJ whole genome shotgun (WGS) entry which is preliminary data.</text>
</comment>
<organism evidence="2 3">
    <name type="scientific">Amycolatopsis magusensis</name>
    <dbReference type="NCBI Taxonomy" id="882444"/>
    <lineage>
        <taxon>Bacteria</taxon>
        <taxon>Bacillati</taxon>
        <taxon>Actinomycetota</taxon>
        <taxon>Actinomycetes</taxon>
        <taxon>Pseudonocardiales</taxon>
        <taxon>Pseudonocardiaceae</taxon>
        <taxon>Amycolatopsis</taxon>
    </lineage>
</organism>
<evidence type="ECO:0000259" key="1">
    <source>
        <dbReference type="Pfam" id="PF13471"/>
    </source>
</evidence>
<sequence length="138" mass="14910">MTVPAAAELGVSLSWRRNFAARAAVGVARLLIQLPPRRLRQALELASRGARPATAAQALAARQATVTVSARCAGQGCLQRSVATALLCRGHGRWPDWCTGVRTQPFRAHAWVEADGVAIGEFDDMTAFHPTMSVRKHR</sequence>
<dbReference type="InterPro" id="IPR032708">
    <property type="entry name" value="McjB_C"/>
</dbReference>
<dbReference type="InterPro" id="IPR053521">
    <property type="entry name" value="McjB-like"/>
</dbReference>
<protein>
    <recommendedName>
        <fullName evidence="1">Microcin J25-processing protein McjB C-terminal domain-containing protein</fullName>
    </recommendedName>
</protein>
<proteinExistence type="predicted"/>
<evidence type="ECO:0000313" key="2">
    <source>
        <dbReference type="EMBL" id="MBP2181759.1"/>
    </source>
</evidence>
<keyword evidence="3" id="KW-1185">Reference proteome</keyword>
<accession>A0ABS4PQS0</accession>
<dbReference type="Pfam" id="PF13471">
    <property type="entry name" value="Transglut_core3"/>
    <property type="match status" value="1"/>
</dbReference>
<reference evidence="2 3" key="1">
    <citation type="submission" date="2021-03" db="EMBL/GenBank/DDBJ databases">
        <title>Sequencing the genomes of 1000 actinobacteria strains.</title>
        <authorList>
            <person name="Klenk H.-P."/>
        </authorList>
    </citation>
    <scope>NUCLEOTIDE SEQUENCE [LARGE SCALE GENOMIC DNA]</scope>
    <source>
        <strain evidence="2 3">DSM 45510</strain>
    </source>
</reference>
<dbReference type="NCBIfam" id="NF033537">
    <property type="entry name" value="lasso_biosyn_B2"/>
    <property type="match status" value="1"/>
</dbReference>
<dbReference type="EMBL" id="JAGGMS010000001">
    <property type="protein sequence ID" value="MBP2181759.1"/>
    <property type="molecule type" value="Genomic_DNA"/>
</dbReference>
<evidence type="ECO:0000313" key="3">
    <source>
        <dbReference type="Proteomes" id="UP000741013"/>
    </source>
</evidence>
<name>A0ABS4PQS0_9PSEU</name>